<dbReference type="SUPFAM" id="SSF47113">
    <property type="entry name" value="Histone-fold"/>
    <property type="match status" value="1"/>
</dbReference>
<keyword evidence="6" id="KW-1185">Reference proteome</keyword>
<proteinExistence type="inferred from homology"/>
<comment type="function">
    <text evidence="1">Core component of nucleosome. Nucleosomes wrap and compact DNA into chromatin, limiting DNA accessibility to the cellular machineries which require DNA as a template. Histones thereby play a central role in transcription regulation, DNA repair, DNA replication and chromosomal stability. DNA accessibility is regulated via a complex set of post-translational modifications of histones, also called histone code, and nucleosome remodeling.</text>
</comment>
<evidence type="ECO:0000259" key="4">
    <source>
        <dbReference type="Pfam" id="PF00125"/>
    </source>
</evidence>
<comment type="caution">
    <text evidence="5">The sequence shown here is derived from an EMBL/GenBank/DDBJ whole genome shotgun (WGS) entry which is preliminary data.</text>
</comment>
<evidence type="ECO:0000256" key="3">
    <source>
        <dbReference type="SAM" id="MobiDB-lite"/>
    </source>
</evidence>
<dbReference type="InterPro" id="IPR000558">
    <property type="entry name" value="Histone_H2B"/>
</dbReference>
<gene>
    <name evidence="5" type="ORF">SO802_008167</name>
</gene>
<dbReference type="GO" id="GO:0003677">
    <property type="term" value="F:DNA binding"/>
    <property type="evidence" value="ECO:0007669"/>
    <property type="project" value="InterPro"/>
</dbReference>
<evidence type="ECO:0000313" key="5">
    <source>
        <dbReference type="EMBL" id="KAL0006665.1"/>
    </source>
</evidence>
<evidence type="ECO:0000313" key="6">
    <source>
        <dbReference type="Proteomes" id="UP001459277"/>
    </source>
</evidence>
<dbReference type="Pfam" id="PF00125">
    <property type="entry name" value="Histone"/>
    <property type="match status" value="1"/>
</dbReference>
<dbReference type="EMBL" id="JAZDWU010000003">
    <property type="protein sequence ID" value="KAL0006665.1"/>
    <property type="molecule type" value="Genomic_DNA"/>
</dbReference>
<feature type="region of interest" description="Disordered" evidence="3">
    <location>
        <begin position="1"/>
        <end position="42"/>
    </location>
</feature>
<dbReference type="Proteomes" id="UP001459277">
    <property type="component" value="Unassembled WGS sequence"/>
</dbReference>
<dbReference type="Gene3D" id="1.10.20.10">
    <property type="entry name" value="Histone, subunit A"/>
    <property type="match status" value="1"/>
</dbReference>
<name>A0AAW2DBL7_9ROSI</name>
<dbReference type="GO" id="GO:0000786">
    <property type="term" value="C:nucleosome"/>
    <property type="evidence" value="ECO:0007669"/>
    <property type="project" value="InterPro"/>
</dbReference>
<dbReference type="InterPro" id="IPR007125">
    <property type="entry name" value="H2A/H2B/H3"/>
</dbReference>
<dbReference type="GO" id="GO:0046982">
    <property type="term" value="F:protein heterodimerization activity"/>
    <property type="evidence" value="ECO:0007669"/>
    <property type="project" value="InterPro"/>
</dbReference>
<dbReference type="PRINTS" id="PR00621">
    <property type="entry name" value="HISTONEH2B"/>
</dbReference>
<organism evidence="5 6">
    <name type="scientific">Lithocarpus litseifolius</name>
    <dbReference type="NCBI Taxonomy" id="425828"/>
    <lineage>
        <taxon>Eukaryota</taxon>
        <taxon>Viridiplantae</taxon>
        <taxon>Streptophyta</taxon>
        <taxon>Embryophyta</taxon>
        <taxon>Tracheophyta</taxon>
        <taxon>Spermatophyta</taxon>
        <taxon>Magnoliopsida</taxon>
        <taxon>eudicotyledons</taxon>
        <taxon>Gunneridae</taxon>
        <taxon>Pentapetalae</taxon>
        <taxon>rosids</taxon>
        <taxon>fabids</taxon>
        <taxon>Fagales</taxon>
        <taxon>Fagaceae</taxon>
        <taxon>Lithocarpus</taxon>
    </lineage>
</organism>
<evidence type="ECO:0000256" key="2">
    <source>
        <dbReference type="ARBA" id="ARBA00006846"/>
    </source>
</evidence>
<dbReference type="PANTHER" id="PTHR23428">
    <property type="entry name" value="HISTONE H2B"/>
    <property type="match status" value="1"/>
</dbReference>
<evidence type="ECO:0000256" key="1">
    <source>
        <dbReference type="ARBA" id="ARBA00002001"/>
    </source>
</evidence>
<protein>
    <recommendedName>
        <fullName evidence="4">Core Histone H2A/H2B/H3 domain-containing protein</fullName>
    </recommendedName>
</protein>
<reference evidence="5 6" key="1">
    <citation type="submission" date="2024-01" db="EMBL/GenBank/DDBJ databases">
        <title>A telomere-to-telomere, gap-free genome of sweet tea (Lithocarpus litseifolius).</title>
        <authorList>
            <person name="Zhou J."/>
        </authorList>
    </citation>
    <scope>NUCLEOTIDE SEQUENCE [LARGE SCALE GENOMIC DNA]</scope>
    <source>
        <strain evidence="5">Zhou-2022a</strain>
        <tissue evidence="5">Leaf</tissue>
    </source>
</reference>
<dbReference type="SMART" id="SM00427">
    <property type="entry name" value="H2B"/>
    <property type="match status" value="1"/>
</dbReference>
<dbReference type="GO" id="GO:0030527">
    <property type="term" value="F:structural constituent of chromatin"/>
    <property type="evidence" value="ECO:0007669"/>
    <property type="project" value="InterPro"/>
</dbReference>
<dbReference type="AlphaFoldDB" id="A0AAW2DBL7"/>
<feature type="compositionally biased region" description="Basic and acidic residues" evidence="3">
    <location>
        <begin position="1"/>
        <end position="37"/>
    </location>
</feature>
<sequence>MAPSKAEKKPAEKKPVAAEKAPAKAEEKISKEGGSDLKKKKVKKSIETYKIYLFKVLKYVHLDIGISSKAMGIMNSFINEIFEKLTQESSRLAWYISIIARKRWGL</sequence>
<dbReference type="InterPro" id="IPR009072">
    <property type="entry name" value="Histone-fold"/>
</dbReference>
<accession>A0AAW2DBL7</accession>
<feature type="domain" description="Core Histone H2A/H2B/H3" evidence="4">
    <location>
        <begin position="39"/>
        <end position="93"/>
    </location>
</feature>
<comment type="similarity">
    <text evidence="2">Belongs to the histone H2B family.</text>
</comment>